<keyword evidence="4" id="KW-0472">Membrane</keyword>
<feature type="chain" id="PRO_5037046912" evidence="6">
    <location>
        <begin position="18"/>
        <end position="167"/>
    </location>
</feature>
<dbReference type="InterPro" id="IPR052250">
    <property type="entry name" value="PDI_TMX3"/>
</dbReference>
<dbReference type="PROSITE" id="PS51352">
    <property type="entry name" value="THIOREDOXIN_2"/>
    <property type="match status" value="1"/>
</dbReference>
<feature type="signal peptide" evidence="6">
    <location>
        <begin position="1"/>
        <end position="17"/>
    </location>
</feature>
<evidence type="ECO:0000313" key="8">
    <source>
        <dbReference type="Proteomes" id="UP000887566"/>
    </source>
</evidence>
<keyword evidence="3" id="KW-1133">Transmembrane helix</keyword>
<dbReference type="PROSITE" id="PS00194">
    <property type="entry name" value="THIOREDOXIN_1"/>
    <property type="match status" value="1"/>
</dbReference>
<accession>A0A914WZB4</accession>
<dbReference type="WBParaSite" id="PSAMB.scaffold5698size11064.g27155.t1">
    <property type="protein sequence ID" value="PSAMB.scaffold5698size11064.g27155.t1"/>
    <property type="gene ID" value="PSAMB.scaffold5698size11064.g27155"/>
</dbReference>
<comment type="function">
    <text evidence="5">Probable disulfide isomerase, which participates in the folding of proteins containing disulfide bonds. May act as a dithiol oxidase. Acts as a regulator of endoplasmic reticulum-mitochondria contact sites via its ability to regulate redox signals.</text>
</comment>
<comment type="subcellular location">
    <subcellularLocation>
        <location evidence="1">Endoplasmic reticulum membrane</location>
        <topology evidence="1">Single-pass membrane protein</topology>
    </subcellularLocation>
</comment>
<organism evidence="8 9">
    <name type="scientific">Plectus sambesii</name>
    <dbReference type="NCBI Taxonomy" id="2011161"/>
    <lineage>
        <taxon>Eukaryota</taxon>
        <taxon>Metazoa</taxon>
        <taxon>Ecdysozoa</taxon>
        <taxon>Nematoda</taxon>
        <taxon>Chromadorea</taxon>
        <taxon>Plectida</taxon>
        <taxon>Plectina</taxon>
        <taxon>Plectoidea</taxon>
        <taxon>Plectidae</taxon>
        <taxon>Plectus</taxon>
    </lineage>
</organism>
<evidence type="ECO:0000259" key="7">
    <source>
        <dbReference type="PROSITE" id="PS51352"/>
    </source>
</evidence>
<dbReference type="PRINTS" id="PR00421">
    <property type="entry name" value="THIOREDOXIN"/>
</dbReference>
<evidence type="ECO:0000256" key="4">
    <source>
        <dbReference type="ARBA" id="ARBA00023136"/>
    </source>
</evidence>
<evidence type="ECO:0000256" key="3">
    <source>
        <dbReference type="ARBA" id="ARBA00022989"/>
    </source>
</evidence>
<dbReference type="InterPro" id="IPR036249">
    <property type="entry name" value="Thioredoxin-like_sf"/>
</dbReference>
<evidence type="ECO:0000313" key="9">
    <source>
        <dbReference type="WBParaSite" id="PSAMB.scaffold5698size11064.g27155.t1"/>
    </source>
</evidence>
<dbReference type="PANTHER" id="PTHR46426:SF1">
    <property type="entry name" value="PROTEIN DISULFIDE-ISOMERASE TMX3"/>
    <property type="match status" value="1"/>
</dbReference>
<evidence type="ECO:0000256" key="1">
    <source>
        <dbReference type="ARBA" id="ARBA00004389"/>
    </source>
</evidence>
<dbReference type="InterPro" id="IPR013766">
    <property type="entry name" value="Thioredoxin_domain"/>
</dbReference>
<feature type="domain" description="Thioredoxin" evidence="7">
    <location>
        <begin position="2"/>
        <end position="127"/>
    </location>
</feature>
<proteinExistence type="predicted"/>
<dbReference type="Proteomes" id="UP000887566">
    <property type="component" value="Unplaced"/>
</dbReference>
<dbReference type="Pfam" id="PF00085">
    <property type="entry name" value="Thioredoxin"/>
    <property type="match status" value="1"/>
</dbReference>
<keyword evidence="2" id="KW-0812">Transmembrane</keyword>
<dbReference type="InterPro" id="IPR017937">
    <property type="entry name" value="Thioredoxin_CS"/>
</dbReference>
<evidence type="ECO:0000256" key="6">
    <source>
        <dbReference type="SAM" id="SignalP"/>
    </source>
</evidence>
<dbReference type="GO" id="GO:0005789">
    <property type="term" value="C:endoplasmic reticulum membrane"/>
    <property type="evidence" value="ECO:0007669"/>
    <property type="project" value="UniProtKB-SubCell"/>
</dbReference>
<protein>
    <submittedName>
        <fullName evidence="9">Thioredoxin domain-containing protein</fullName>
    </submittedName>
</protein>
<dbReference type="Gene3D" id="3.40.30.10">
    <property type="entry name" value="Glutaredoxin"/>
    <property type="match status" value="1"/>
</dbReference>
<evidence type="ECO:0000256" key="5">
    <source>
        <dbReference type="ARBA" id="ARBA00045246"/>
    </source>
</evidence>
<sequence length="167" mass="18860">MLASIWLLPGLLAVCLCTNVPSQVLELNEKFLEVMNEGMWFVEFYAPWCGHCKRLAPVWEQVAHSLADANSEIRVAKIDCTRFTSVSSALDIHGFPTIKFFRHGVQIPYENERSKEAIVDFALKTSGPEVRLISGGADKFEKVREQHSKKVFFLLVTDGEESDLRVS</sequence>
<dbReference type="PANTHER" id="PTHR46426">
    <property type="entry name" value="PROTEIN DISULFIDE-ISOMERASE TMX3"/>
    <property type="match status" value="1"/>
</dbReference>
<keyword evidence="6" id="KW-0732">Signal</keyword>
<dbReference type="AlphaFoldDB" id="A0A914WZB4"/>
<keyword evidence="8" id="KW-1185">Reference proteome</keyword>
<name>A0A914WZB4_9BILA</name>
<evidence type="ECO:0000256" key="2">
    <source>
        <dbReference type="ARBA" id="ARBA00022692"/>
    </source>
</evidence>
<dbReference type="SUPFAM" id="SSF52833">
    <property type="entry name" value="Thioredoxin-like"/>
    <property type="match status" value="1"/>
</dbReference>
<reference evidence="9" key="1">
    <citation type="submission" date="2022-11" db="UniProtKB">
        <authorList>
            <consortium name="WormBaseParasite"/>
        </authorList>
    </citation>
    <scope>IDENTIFICATION</scope>
</reference>